<reference evidence="2 3" key="1">
    <citation type="journal article" date="2018" name="Front. Microbiol.">
        <title>Genome-Wide Analysis of Corynespora cassiicola Leaf Fall Disease Putative Effectors.</title>
        <authorList>
            <person name="Lopez D."/>
            <person name="Ribeiro S."/>
            <person name="Label P."/>
            <person name="Fumanal B."/>
            <person name="Venisse J.S."/>
            <person name="Kohler A."/>
            <person name="de Oliveira R.R."/>
            <person name="Labutti K."/>
            <person name="Lipzen A."/>
            <person name="Lail K."/>
            <person name="Bauer D."/>
            <person name="Ohm R.A."/>
            <person name="Barry K.W."/>
            <person name="Spatafora J."/>
            <person name="Grigoriev I.V."/>
            <person name="Martin F.M."/>
            <person name="Pujade-Renaud V."/>
        </authorList>
    </citation>
    <scope>NUCLEOTIDE SEQUENCE [LARGE SCALE GENOMIC DNA]</scope>
    <source>
        <strain evidence="2 3">Philippines</strain>
    </source>
</reference>
<evidence type="ECO:0000313" key="3">
    <source>
        <dbReference type="Proteomes" id="UP000240883"/>
    </source>
</evidence>
<name>A0A2T2P064_CORCC</name>
<organism evidence="2 3">
    <name type="scientific">Corynespora cassiicola Philippines</name>
    <dbReference type="NCBI Taxonomy" id="1448308"/>
    <lineage>
        <taxon>Eukaryota</taxon>
        <taxon>Fungi</taxon>
        <taxon>Dikarya</taxon>
        <taxon>Ascomycota</taxon>
        <taxon>Pezizomycotina</taxon>
        <taxon>Dothideomycetes</taxon>
        <taxon>Pleosporomycetidae</taxon>
        <taxon>Pleosporales</taxon>
        <taxon>Corynesporascaceae</taxon>
        <taxon>Corynespora</taxon>
    </lineage>
</organism>
<evidence type="ECO:0000313" key="2">
    <source>
        <dbReference type="EMBL" id="PSN71065.1"/>
    </source>
</evidence>
<feature type="compositionally biased region" description="Polar residues" evidence="1">
    <location>
        <begin position="42"/>
        <end position="57"/>
    </location>
</feature>
<dbReference type="Proteomes" id="UP000240883">
    <property type="component" value="Unassembled WGS sequence"/>
</dbReference>
<feature type="region of interest" description="Disordered" evidence="1">
    <location>
        <begin position="30"/>
        <end position="76"/>
    </location>
</feature>
<protein>
    <submittedName>
        <fullName evidence="2">Uncharacterized protein</fullName>
    </submittedName>
</protein>
<proteinExistence type="predicted"/>
<keyword evidence="3" id="KW-1185">Reference proteome</keyword>
<gene>
    <name evidence="2" type="ORF">BS50DRAFT_584614</name>
</gene>
<evidence type="ECO:0000256" key="1">
    <source>
        <dbReference type="SAM" id="MobiDB-lite"/>
    </source>
</evidence>
<sequence length="191" mass="20897">MLVGFKTATPLSKQVDNAINTVCGPSFRRPVWNHNTDPHKAQSLNTKLSSSRESIQGNRELGKSLGERPALGGPSVLSSRRPVLAAMLSGPPSRLSRACPYSPVLQGKDVDVRSTARRANLCRSPIMAFVATSHRNGRCGGVESRGYAKHRRLSRQHAYCLGRHDNAHNAMEDFIISDSLGYIVRPEPVPM</sequence>
<accession>A0A2T2P064</accession>
<dbReference type="EMBL" id="KZ678131">
    <property type="protein sequence ID" value="PSN71065.1"/>
    <property type="molecule type" value="Genomic_DNA"/>
</dbReference>
<dbReference type="AlphaFoldDB" id="A0A2T2P064"/>